<dbReference type="InterPro" id="IPR046732">
    <property type="entry name" value="DUF6624"/>
</dbReference>
<accession>A0ABU3N481</accession>
<gene>
    <name evidence="1" type="ORF">MZO42_11585</name>
</gene>
<reference evidence="1" key="1">
    <citation type="submission" date="2022-04" db="EMBL/GenBank/DDBJ databases">
        <title>Tomato heritable bacteria conferring resistance against bacterial wilt.</title>
        <authorList>
            <person name="Yin J."/>
        </authorList>
    </citation>
    <scope>NUCLEOTIDE SEQUENCE</scope>
    <source>
        <strain evidence="1">Cra20</strain>
    </source>
</reference>
<protein>
    <submittedName>
        <fullName evidence="1">Uncharacterized protein</fullName>
    </submittedName>
</protein>
<evidence type="ECO:0000313" key="1">
    <source>
        <dbReference type="EMBL" id="MDT8759340.1"/>
    </source>
</evidence>
<dbReference type="Pfam" id="PF20329">
    <property type="entry name" value="DUF6624"/>
    <property type="match status" value="1"/>
</dbReference>
<dbReference type="EMBL" id="JALMLT010000002">
    <property type="protein sequence ID" value="MDT8759340.1"/>
    <property type="molecule type" value="Genomic_DNA"/>
</dbReference>
<name>A0ABU3N481_9SPHN</name>
<organism evidence="1">
    <name type="scientific">Sphingomonas psychrotolerans</name>
    <dbReference type="NCBI Taxonomy" id="1327635"/>
    <lineage>
        <taxon>Bacteria</taxon>
        <taxon>Pseudomonadati</taxon>
        <taxon>Pseudomonadota</taxon>
        <taxon>Alphaproteobacteria</taxon>
        <taxon>Sphingomonadales</taxon>
        <taxon>Sphingomonadaceae</taxon>
        <taxon>Sphingomonas</taxon>
    </lineage>
</organism>
<sequence length="223" mass="25107">MLAGFLYVLLSLSHERANDDAAGKAIAVWTTAVGSERARKLSQTADRDAKIMRLVRLDEVARQYLWVVDDPRLSSLQREKVMATVGPLLLEVDSANTAELQALLPPDGWFRNSRDGNVITHGAWLIVQHTPDRAFRNRILPLLKERVLVGDIDPRDYALTYDRVQILEGRKQRYGSQARCNSLGYLDIENVEDVDRVNQLRAEIGWAQTLEETKGDLGIGKPC</sequence>
<comment type="caution">
    <text evidence="1">The sequence shown here is derived from an EMBL/GenBank/DDBJ whole genome shotgun (WGS) entry which is preliminary data.</text>
</comment>
<proteinExistence type="predicted"/>